<dbReference type="AlphaFoldDB" id="A0A395NS91"/>
<feature type="compositionally biased region" description="Polar residues" evidence="1">
    <location>
        <begin position="71"/>
        <end position="85"/>
    </location>
</feature>
<feature type="region of interest" description="Disordered" evidence="1">
    <location>
        <begin position="32"/>
        <end position="56"/>
    </location>
</feature>
<evidence type="ECO:0000256" key="1">
    <source>
        <dbReference type="SAM" id="MobiDB-lite"/>
    </source>
</evidence>
<sequence>MNLIEDDNTNDDDTLQLPLAAISKPLSIQTARSLSSYSNTTASSTTATTTTNTTTRPNTSVIKLQFINTAHPSESTTAKRISQIRSHVAKDSHARRRQRKATKACNCSASSSSAEVAAEQTDRSEVSDSTSTSSTLLLSHASRSSSCIAGAGKEGLGSRGFRRIAPKNGGAARRANSPGPRQLIGDARKDGWNGSFAWNLSDDEYSIFNFYLDWVLQYGYEICFPHDQVPVVMKRLKATYVPFAIRQPSLLACLLYIAYHRRSLNTDDVDEAVRCSFMTERYRLACIEMMKKAIAAEEKPTYQTIALAMLLSSEARSSNC</sequence>
<keyword evidence="3" id="KW-1185">Reference proteome</keyword>
<dbReference type="EMBL" id="PXOA01000193">
    <property type="protein sequence ID" value="RFU78803.1"/>
    <property type="molecule type" value="Genomic_DNA"/>
</dbReference>
<organism evidence="2 3">
    <name type="scientific">Trichoderma arundinaceum</name>
    <dbReference type="NCBI Taxonomy" id="490622"/>
    <lineage>
        <taxon>Eukaryota</taxon>
        <taxon>Fungi</taxon>
        <taxon>Dikarya</taxon>
        <taxon>Ascomycota</taxon>
        <taxon>Pezizomycotina</taxon>
        <taxon>Sordariomycetes</taxon>
        <taxon>Hypocreomycetidae</taxon>
        <taxon>Hypocreales</taxon>
        <taxon>Hypocreaceae</taxon>
        <taxon>Trichoderma</taxon>
    </lineage>
</organism>
<name>A0A395NS91_TRIAR</name>
<dbReference type="Proteomes" id="UP000266272">
    <property type="component" value="Unassembled WGS sequence"/>
</dbReference>
<gene>
    <name evidence="2" type="ORF">TARUN_3370</name>
</gene>
<protein>
    <submittedName>
        <fullName evidence="2">Uncharacterized protein</fullName>
    </submittedName>
</protein>
<accession>A0A395NS91</accession>
<feature type="compositionally biased region" description="Low complexity" evidence="1">
    <location>
        <begin position="33"/>
        <end position="56"/>
    </location>
</feature>
<dbReference type="OrthoDB" id="5620at2759"/>
<reference evidence="2 3" key="1">
    <citation type="journal article" date="2018" name="PLoS Pathog.">
        <title>Evolution of structural diversity of trichothecenes, a family of toxins produced by plant pathogenic and entomopathogenic fungi.</title>
        <authorList>
            <person name="Proctor R.H."/>
            <person name="McCormick S.P."/>
            <person name="Kim H.S."/>
            <person name="Cardoza R.E."/>
            <person name="Stanley A.M."/>
            <person name="Lindo L."/>
            <person name="Kelly A."/>
            <person name="Brown D.W."/>
            <person name="Lee T."/>
            <person name="Vaughan M.M."/>
            <person name="Alexander N.J."/>
            <person name="Busman M."/>
            <person name="Gutierrez S."/>
        </authorList>
    </citation>
    <scope>NUCLEOTIDE SEQUENCE [LARGE SCALE GENOMIC DNA]</scope>
    <source>
        <strain evidence="2 3">IBT 40837</strain>
    </source>
</reference>
<feature type="region of interest" description="Disordered" evidence="1">
    <location>
        <begin position="153"/>
        <end position="184"/>
    </location>
</feature>
<feature type="region of interest" description="Disordered" evidence="1">
    <location>
        <begin position="112"/>
        <end position="131"/>
    </location>
</feature>
<evidence type="ECO:0000313" key="3">
    <source>
        <dbReference type="Proteomes" id="UP000266272"/>
    </source>
</evidence>
<feature type="compositionally biased region" description="Basic residues" evidence="1">
    <location>
        <begin position="93"/>
        <end position="102"/>
    </location>
</feature>
<evidence type="ECO:0000313" key="2">
    <source>
        <dbReference type="EMBL" id="RFU78803.1"/>
    </source>
</evidence>
<proteinExistence type="predicted"/>
<comment type="caution">
    <text evidence="2">The sequence shown here is derived from an EMBL/GenBank/DDBJ whole genome shotgun (WGS) entry which is preliminary data.</text>
</comment>
<feature type="region of interest" description="Disordered" evidence="1">
    <location>
        <begin position="71"/>
        <end position="106"/>
    </location>
</feature>